<organism evidence="1 2">
    <name type="scientific">Nocardia cerradoensis</name>
    <dbReference type="NCBI Taxonomy" id="85688"/>
    <lineage>
        <taxon>Bacteria</taxon>
        <taxon>Bacillati</taxon>
        <taxon>Actinomycetota</taxon>
        <taxon>Actinomycetes</taxon>
        <taxon>Mycobacteriales</taxon>
        <taxon>Nocardiaceae</taxon>
        <taxon>Nocardia</taxon>
    </lineage>
</organism>
<proteinExistence type="predicted"/>
<keyword evidence="2" id="KW-1185">Reference proteome</keyword>
<dbReference type="EMBL" id="NGAF01000081">
    <property type="protein sequence ID" value="OXR39714.1"/>
    <property type="molecule type" value="Genomic_DNA"/>
</dbReference>
<evidence type="ECO:0000313" key="1">
    <source>
        <dbReference type="EMBL" id="OXR39714.1"/>
    </source>
</evidence>
<dbReference type="Proteomes" id="UP000215506">
    <property type="component" value="Unassembled WGS sequence"/>
</dbReference>
<dbReference type="AlphaFoldDB" id="A0A231GSW0"/>
<reference evidence="1 2" key="1">
    <citation type="submission" date="2017-07" db="EMBL/GenBank/DDBJ databases">
        <title>First draft Genome Sequence of Nocardia cerradoensis isolated from human infection.</title>
        <authorList>
            <person name="Carrasco G."/>
        </authorList>
    </citation>
    <scope>NUCLEOTIDE SEQUENCE [LARGE SCALE GENOMIC DNA]</scope>
    <source>
        <strain evidence="1 2">CNM20130759</strain>
    </source>
</reference>
<accession>A0A231GSW0</accession>
<protein>
    <submittedName>
        <fullName evidence="1">Uncharacterized protein</fullName>
    </submittedName>
</protein>
<dbReference type="RefSeq" id="WP_039780511.1">
    <property type="nucleotide sequence ID" value="NZ_JAAXOR010000004.1"/>
</dbReference>
<sequence>MVKPPLPQRRPSDDIQASWSASIALLDSLLTALQAWQPSQLPPAAPTEQDIAVLAAFGTKVPNHSFGD</sequence>
<name>A0A231GSW0_9NOCA</name>
<evidence type="ECO:0000313" key="2">
    <source>
        <dbReference type="Proteomes" id="UP000215506"/>
    </source>
</evidence>
<gene>
    <name evidence="1" type="ORF">B7C42_08216</name>
</gene>
<comment type="caution">
    <text evidence="1">The sequence shown here is derived from an EMBL/GenBank/DDBJ whole genome shotgun (WGS) entry which is preliminary data.</text>
</comment>